<evidence type="ECO:0000256" key="1">
    <source>
        <dbReference type="ARBA" id="ARBA00022729"/>
    </source>
</evidence>
<dbReference type="GO" id="GO:0005576">
    <property type="term" value="C:extracellular region"/>
    <property type="evidence" value="ECO:0007669"/>
    <property type="project" value="TreeGrafter"/>
</dbReference>
<keyword evidence="4" id="KW-1185">Reference proteome</keyword>
<dbReference type="PANTHER" id="PTHR38787:SF3">
    <property type="entry name" value="REGULATORY P DOMAIN-CONTAINING PROTEIN"/>
    <property type="match status" value="1"/>
</dbReference>
<gene>
    <name evidence="3" type="ORF">H9Y05_10275</name>
</gene>
<dbReference type="RefSeq" id="WP_216714225.1">
    <property type="nucleotide sequence ID" value="NZ_JACVEL010000006.1"/>
</dbReference>
<keyword evidence="1" id="KW-0732">Signal</keyword>
<dbReference type="InterPro" id="IPR013211">
    <property type="entry name" value="LVIVD"/>
</dbReference>
<dbReference type="InterPro" id="IPR008969">
    <property type="entry name" value="CarboxyPept-like_regulatory"/>
</dbReference>
<comment type="caution">
    <text evidence="3">The sequence shown here is derived from an EMBL/GenBank/DDBJ whole genome shotgun (WGS) entry which is preliminary data.</text>
</comment>
<dbReference type="PANTHER" id="PTHR38787">
    <property type="entry name" value="REGULATORY P DOMAIN-CONTAINING PROTEIN"/>
    <property type="match status" value="1"/>
</dbReference>
<accession>A0A8J6PL83</accession>
<dbReference type="EMBL" id="JACVEL010000006">
    <property type="protein sequence ID" value="MBC9812855.1"/>
    <property type="molecule type" value="Genomic_DNA"/>
</dbReference>
<dbReference type="AlphaFoldDB" id="A0A8J6PL83"/>
<dbReference type="SUPFAM" id="SSF75011">
    <property type="entry name" value="3-carboxy-cis,cis-mucoante lactonizing enzyme"/>
    <property type="match status" value="1"/>
</dbReference>
<sequence>MKHILITLFSLHLITSFSQLNMELLSRVDYQALHTAQLNDIWAYVDEEGNEYAIVGTTKGTSIVNISDPENPVEVFWEPGMESVWRDMVTWGDYAYITTEATNGLLIIDLSPLPQSADLPVSYYYGDGGVNYARAHTVFAADGYCYLFGSNIGNGGAQILDIQTDPMNPVIVGEFDNWYCHDGVVQNDTMYLAHIYEGFFSVVDITDKSNPVLLGTKTTPSNFTHNIWPTPDGNYAFTTDEVIGAYIAAYDISNPSNMIELDRIQSSPGKNVVPHNTHFINNFIVTSYYSDGITIHDVTYPYNMIEVGHYDTYPYQTPGFDGCWGAYPYLPSGNVLATDREYGLFVLGATYQQAAYLEGTVTDISTGLPIDNVEISIANWDHDNATNTNGFYATGRAHGGVVTVSYSKVGYYTETDNVVIQNGVITTHNVQMIPIPPYDLTITVVDEATGDVLPSASIRIENELISHDGITNGIGEEDMTLYYEGMYTITVGKWGYYSTCYDLVLDQFSEDFTVSLKKGYYDDFTFDFGWYATGSAVSGLWTRDIPFETQETANPDRDAPWDCGKYAYVTGNTHNYNFTIDEVDGGNVQLFSPMMDLTGYSDPHINYFKWFYTRYGETPPVDSLTISILNGSQTVRVDVLKVRDVMNNWEHASIRVLDYLPVTATMQLLIETSDYPPDWNVVEAGFDHLYVTNQSTVSVEEPSSKEKLTVYPNPFQNKITVGNIEAEASYSICDINGRTLLTGTLAPSSPGIDTTLLHSGMYLITIGTTTFRIVKN</sequence>
<dbReference type="Proteomes" id="UP000652681">
    <property type="component" value="Unassembled WGS sequence"/>
</dbReference>
<dbReference type="SUPFAM" id="SSF49464">
    <property type="entry name" value="Carboxypeptidase regulatory domain-like"/>
    <property type="match status" value="1"/>
</dbReference>
<dbReference type="Pfam" id="PF08309">
    <property type="entry name" value="LVIVD"/>
    <property type="match status" value="4"/>
</dbReference>
<dbReference type="Pfam" id="PF13620">
    <property type="entry name" value="CarboxypepD_reg"/>
    <property type="match status" value="1"/>
</dbReference>
<feature type="domain" description="Secretion system C-terminal sorting" evidence="2">
    <location>
        <begin position="710"/>
        <end position="771"/>
    </location>
</feature>
<dbReference type="InterPro" id="IPR026444">
    <property type="entry name" value="Secre_tail"/>
</dbReference>
<dbReference type="NCBIfam" id="TIGR04312">
    <property type="entry name" value="choice_anch_B"/>
    <property type="match status" value="1"/>
</dbReference>
<organism evidence="3 4">
    <name type="scientific">Taishania pollutisoli</name>
    <dbReference type="NCBI Taxonomy" id="2766479"/>
    <lineage>
        <taxon>Bacteria</taxon>
        <taxon>Pseudomonadati</taxon>
        <taxon>Bacteroidota</taxon>
        <taxon>Flavobacteriia</taxon>
        <taxon>Flavobacteriales</taxon>
        <taxon>Crocinitomicaceae</taxon>
        <taxon>Taishania</taxon>
    </lineage>
</organism>
<reference evidence="3" key="1">
    <citation type="submission" date="2020-09" db="EMBL/GenBank/DDBJ databases">
        <title>Taishania pollutisoli gen. nov., sp. nov., Isolated from Tetrabromobisphenol A-Contaminated Soil.</title>
        <authorList>
            <person name="Chen Q."/>
        </authorList>
    </citation>
    <scope>NUCLEOTIDE SEQUENCE</scope>
    <source>
        <strain evidence="3">CZZ-1</strain>
    </source>
</reference>
<dbReference type="Pfam" id="PF18962">
    <property type="entry name" value="Por_Secre_tail"/>
    <property type="match status" value="1"/>
</dbReference>
<protein>
    <submittedName>
        <fullName evidence="3">Choice-of-anchor B family protein</fullName>
    </submittedName>
</protein>
<evidence type="ECO:0000313" key="4">
    <source>
        <dbReference type="Proteomes" id="UP000652681"/>
    </source>
</evidence>
<dbReference type="NCBIfam" id="TIGR04183">
    <property type="entry name" value="Por_Secre_tail"/>
    <property type="match status" value="1"/>
</dbReference>
<proteinExistence type="predicted"/>
<name>A0A8J6PL83_9FLAO</name>
<dbReference type="Gene3D" id="2.60.40.1120">
    <property type="entry name" value="Carboxypeptidase-like, regulatory domain"/>
    <property type="match status" value="1"/>
</dbReference>
<dbReference type="InterPro" id="IPR027589">
    <property type="entry name" value="Choice_anch_B"/>
</dbReference>
<evidence type="ECO:0000313" key="3">
    <source>
        <dbReference type="EMBL" id="MBC9812855.1"/>
    </source>
</evidence>
<evidence type="ECO:0000259" key="2">
    <source>
        <dbReference type="Pfam" id="PF18962"/>
    </source>
</evidence>